<dbReference type="AlphaFoldDB" id="A0A7X9IKC5"/>
<evidence type="ECO:0000256" key="6">
    <source>
        <dbReference type="ARBA" id="ARBA00023136"/>
    </source>
</evidence>
<organism evidence="8 9">
    <name type="scientific">SAR324 cluster bacterium</name>
    <dbReference type="NCBI Taxonomy" id="2024889"/>
    <lineage>
        <taxon>Bacteria</taxon>
        <taxon>Deltaproteobacteria</taxon>
        <taxon>SAR324 cluster</taxon>
    </lineage>
</organism>
<sequence>MFEEFVLRALILTAICSGVPLACSSFFGLLIAFIQSAIQVQEQSFLFLVKLTVVTSLVIYGWGWAFEAFKQLVRDTFLGLSMFGAL</sequence>
<keyword evidence="3" id="KW-1003">Cell membrane</keyword>
<dbReference type="GO" id="GO:0009306">
    <property type="term" value="P:protein secretion"/>
    <property type="evidence" value="ECO:0007669"/>
    <property type="project" value="InterPro"/>
</dbReference>
<feature type="transmembrane region" description="Helical" evidence="7">
    <location>
        <begin position="6"/>
        <end position="33"/>
    </location>
</feature>
<keyword evidence="4 7" id="KW-0812">Transmembrane</keyword>
<gene>
    <name evidence="8" type="ORF">GYA55_07425</name>
</gene>
<dbReference type="InterPro" id="IPR002191">
    <property type="entry name" value="Bac_export_3"/>
</dbReference>
<evidence type="ECO:0000313" key="8">
    <source>
        <dbReference type="EMBL" id="NMC62984.1"/>
    </source>
</evidence>
<keyword evidence="6 7" id="KW-0472">Membrane</keyword>
<reference evidence="8 9" key="1">
    <citation type="journal article" date="2020" name="Biotechnol. Biofuels">
        <title>New insights from the biogas microbiome by comprehensive genome-resolved metagenomics of nearly 1600 species originating from multiple anaerobic digesters.</title>
        <authorList>
            <person name="Campanaro S."/>
            <person name="Treu L."/>
            <person name="Rodriguez-R L.M."/>
            <person name="Kovalovszki A."/>
            <person name="Ziels R.M."/>
            <person name="Maus I."/>
            <person name="Zhu X."/>
            <person name="Kougias P.G."/>
            <person name="Basile A."/>
            <person name="Luo G."/>
            <person name="Schluter A."/>
            <person name="Konstantinidis K.T."/>
            <person name="Angelidaki I."/>
        </authorList>
    </citation>
    <scope>NUCLEOTIDE SEQUENCE [LARGE SCALE GENOMIC DNA]</scope>
    <source>
        <strain evidence="8">AS27yjCOA_65</strain>
    </source>
</reference>
<evidence type="ECO:0008006" key="10">
    <source>
        <dbReference type="Google" id="ProtNLM"/>
    </source>
</evidence>
<evidence type="ECO:0000256" key="2">
    <source>
        <dbReference type="ARBA" id="ARBA00006156"/>
    </source>
</evidence>
<protein>
    <recommendedName>
        <fullName evidence="10">EscS/YscS/HrcS family type III secretion system export apparatus protein</fullName>
    </recommendedName>
</protein>
<accession>A0A7X9IKC5</accession>
<evidence type="ECO:0000256" key="7">
    <source>
        <dbReference type="SAM" id="Phobius"/>
    </source>
</evidence>
<evidence type="ECO:0000313" key="9">
    <source>
        <dbReference type="Proteomes" id="UP000524246"/>
    </source>
</evidence>
<dbReference type="PRINTS" id="PR00952">
    <property type="entry name" value="TYPE3IMQPROT"/>
</dbReference>
<dbReference type="Pfam" id="PF01313">
    <property type="entry name" value="Bac_export_3"/>
    <property type="match status" value="1"/>
</dbReference>
<proteinExistence type="inferred from homology"/>
<evidence type="ECO:0000256" key="1">
    <source>
        <dbReference type="ARBA" id="ARBA00004651"/>
    </source>
</evidence>
<evidence type="ECO:0000256" key="4">
    <source>
        <dbReference type="ARBA" id="ARBA00022692"/>
    </source>
</evidence>
<dbReference type="GO" id="GO:0005886">
    <property type="term" value="C:plasma membrane"/>
    <property type="evidence" value="ECO:0007669"/>
    <property type="project" value="UniProtKB-SubCell"/>
</dbReference>
<dbReference type="Proteomes" id="UP000524246">
    <property type="component" value="Unassembled WGS sequence"/>
</dbReference>
<comment type="subcellular location">
    <subcellularLocation>
        <location evidence="1">Cell membrane</location>
        <topology evidence="1">Multi-pass membrane protein</topology>
    </subcellularLocation>
</comment>
<dbReference type="EMBL" id="JAAZON010000326">
    <property type="protein sequence ID" value="NMC62984.1"/>
    <property type="molecule type" value="Genomic_DNA"/>
</dbReference>
<name>A0A7X9IKC5_9DELT</name>
<evidence type="ECO:0000256" key="3">
    <source>
        <dbReference type="ARBA" id="ARBA00022475"/>
    </source>
</evidence>
<evidence type="ECO:0000256" key="5">
    <source>
        <dbReference type="ARBA" id="ARBA00022989"/>
    </source>
</evidence>
<comment type="caution">
    <text evidence="8">The sequence shown here is derived from an EMBL/GenBank/DDBJ whole genome shotgun (WGS) entry which is preliminary data.</text>
</comment>
<keyword evidence="5 7" id="KW-1133">Transmembrane helix</keyword>
<feature type="transmembrane region" description="Helical" evidence="7">
    <location>
        <begin position="45"/>
        <end position="65"/>
    </location>
</feature>
<comment type="similarity">
    <text evidence="2">Belongs to the FliQ/MopD/SpaQ family.</text>
</comment>